<keyword evidence="2" id="KW-1185">Reference proteome</keyword>
<sequence length="97" mass="11583">MPPVPKHLKTSLDRTGQDYKEVHQWIDAEDMETKAQRHDITKIHEYGKMMEEKYGTEGLQEYIQHIHDDVQMKFSHIMHDFEKAMADAFTYFGIKKQ</sequence>
<name>A0A0F3GTF1_9BACT</name>
<gene>
    <name evidence="1" type="ORF">MBAV_002583</name>
</gene>
<dbReference type="Proteomes" id="UP000033423">
    <property type="component" value="Unassembled WGS sequence"/>
</dbReference>
<protein>
    <submittedName>
        <fullName evidence="1">Metal dependent phosphohydrolase</fullName>
    </submittedName>
</protein>
<keyword evidence="1" id="KW-0378">Hydrolase</keyword>
<organism evidence="1 2">
    <name type="scientific">Candidatus Magnetobacterium bavaricum</name>
    <dbReference type="NCBI Taxonomy" id="29290"/>
    <lineage>
        <taxon>Bacteria</taxon>
        <taxon>Pseudomonadati</taxon>
        <taxon>Nitrospirota</taxon>
        <taxon>Thermodesulfovibrionia</taxon>
        <taxon>Thermodesulfovibrionales</taxon>
        <taxon>Candidatus Magnetobacteriaceae</taxon>
        <taxon>Candidatus Magnetobacterium</taxon>
    </lineage>
</organism>
<comment type="caution">
    <text evidence="1">The sequence shown here is derived from an EMBL/GenBank/DDBJ whole genome shotgun (WGS) entry which is preliminary data.</text>
</comment>
<evidence type="ECO:0000313" key="1">
    <source>
        <dbReference type="EMBL" id="KJU85219.1"/>
    </source>
</evidence>
<proteinExistence type="predicted"/>
<dbReference type="AlphaFoldDB" id="A0A0F3GTF1"/>
<reference evidence="1 2" key="1">
    <citation type="submission" date="2015-02" db="EMBL/GenBank/DDBJ databases">
        <title>Single-cell genomics of uncultivated deep-branching MTB reveals a conserved set of magnetosome genes.</title>
        <authorList>
            <person name="Kolinko S."/>
            <person name="Richter M."/>
            <person name="Glockner F.O."/>
            <person name="Brachmann A."/>
            <person name="Schuler D."/>
        </authorList>
    </citation>
    <scope>NUCLEOTIDE SEQUENCE [LARGE SCALE GENOMIC DNA]</scope>
    <source>
        <strain evidence="1">TM-1</strain>
    </source>
</reference>
<evidence type="ECO:0000313" key="2">
    <source>
        <dbReference type="Proteomes" id="UP000033423"/>
    </source>
</evidence>
<dbReference type="GO" id="GO:0016787">
    <property type="term" value="F:hydrolase activity"/>
    <property type="evidence" value="ECO:0007669"/>
    <property type="project" value="UniProtKB-KW"/>
</dbReference>
<accession>A0A0F3GTF1</accession>
<dbReference type="EMBL" id="LACI01001116">
    <property type="protein sequence ID" value="KJU85219.1"/>
    <property type="molecule type" value="Genomic_DNA"/>
</dbReference>